<feature type="region of interest" description="Disordered" evidence="1">
    <location>
        <begin position="67"/>
        <end position="95"/>
    </location>
</feature>
<evidence type="ECO:0000256" key="1">
    <source>
        <dbReference type="SAM" id="MobiDB-lite"/>
    </source>
</evidence>
<organism evidence="2 3">
    <name type="scientific">Dictyocaulus viviparus</name>
    <name type="common">Bovine lungworm</name>
    <dbReference type="NCBI Taxonomy" id="29172"/>
    <lineage>
        <taxon>Eukaryota</taxon>
        <taxon>Metazoa</taxon>
        <taxon>Ecdysozoa</taxon>
        <taxon>Nematoda</taxon>
        <taxon>Chromadorea</taxon>
        <taxon>Rhabditida</taxon>
        <taxon>Rhabditina</taxon>
        <taxon>Rhabditomorpha</taxon>
        <taxon>Strongyloidea</taxon>
        <taxon>Metastrongylidae</taxon>
        <taxon>Dictyocaulus</taxon>
    </lineage>
</organism>
<name>A0A0D8Y8Y9_DICVI</name>
<sequence>MDGELQCTTATLQENVHQYENKDLQNTSEITTVELCVQLSMNFVKLLMVGVTNIITIVITKLETYGQGGSESHYSLSSSSTNNAATTTACASHDR</sequence>
<gene>
    <name evidence="2" type="ORF">DICVIV_02817</name>
</gene>
<accession>A0A0D8Y8Y9</accession>
<reference evidence="2 3" key="1">
    <citation type="submission" date="2013-11" db="EMBL/GenBank/DDBJ databases">
        <title>Draft genome of the bovine lungworm Dictyocaulus viviparus.</title>
        <authorList>
            <person name="Mitreva M."/>
        </authorList>
    </citation>
    <scope>NUCLEOTIDE SEQUENCE [LARGE SCALE GENOMIC DNA]</scope>
    <source>
        <strain evidence="2 3">HannoverDv2000</strain>
    </source>
</reference>
<dbReference type="AlphaFoldDB" id="A0A0D8Y8Y9"/>
<protein>
    <submittedName>
        <fullName evidence="2">Uncharacterized protein</fullName>
    </submittedName>
</protein>
<evidence type="ECO:0000313" key="3">
    <source>
        <dbReference type="Proteomes" id="UP000053766"/>
    </source>
</evidence>
<reference evidence="3" key="2">
    <citation type="journal article" date="2016" name="Sci. Rep.">
        <title>Dictyocaulus viviparus genome, variome and transcriptome elucidate lungworm biology and support future intervention.</title>
        <authorList>
            <person name="McNulty S.N."/>
            <person name="Strube C."/>
            <person name="Rosa B.A."/>
            <person name="Martin J.C."/>
            <person name="Tyagi R."/>
            <person name="Choi Y.J."/>
            <person name="Wang Q."/>
            <person name="Hallsworth Pepin K."/>
            <person name="Zhang X."/>
            <person name="Ozersky P."/>
            <person name="Wilson R.K."/>
            <person name="Sternberg P.W."/>
            <person name="Gasser R.B."/>
            <person name="Mitreva M."/>
        </authorList>
    </citation>
    <scope>NUCLEOTIDE SEQUENCE [LARGE SCALE GENOMIC DNA]</scope>
    <source>
        <strain evidence="3">HannoverDv2000</strain>
    </source>
</reference>
<evidence type="ECO:0000313" key="2">
    <source>
        <dbReference type="EMBL" id="KJH51056.1"/>
    </source>
</evidence>
<feature type="compositionally biased region" description="Low complexity" evidence="1">
    <location>
        <begin position="70"/>
        <end position="95"/>
    </location>
</feature>
<keyword evidence="3" id="KW-1185">Reference proteome</keyword>
<dbReference type="Proteomes" id="UP000053766">
    <property type="component" value="Unassembled WGS sequence"/>
</dbReference>
<proteinExistence type="predicted"/>
<dbReference type="EMBL" id="KN716192">
    <property type="protein sequence ID" value="KJH51056.1"/>
    <property type="molecule type" value="Genomic_DNA"/>
</dbReference>